<dbReference type="InterPro" id="IPR001173">
    <property type="entry name" value="Glyco_trans_2-like"/>
</dbReference>
<evidence type="ECO:0000256" key="3">
    <source>
        <dbReference type="ARBA" id="ARBA00022679"/>
    </source>
</evidence>
<dbReference type="Pfam" id="PF00535">
    <property type="entry name" value="Glycos_transf_2"/>
    <property type="match status" value="1"/>
</dbReference>
<keyword evidence="3" id="KW-0808">Transferase</keyword>
<dbReference type="GO" id="GO:0016757">
    <property type="term" value="F:glycosyltransferase activity"/>
    <property type="evidence" value="ECO:0007669"/>
    <property type="project" value="UniProtKB-KW"/>
</dbReference>
<feature type="domain" description="Glycosyltransferase 2-like" evidence="4">
    <location>
        <begin position="4"/>
        <end position="108"/>
    </location>
</feature>
<dbReference type="AlphaFoldDB" id="A0A3B0VU24"/>
<evidence type="ECO:0000259" key="4">
    <source>
        <dbReference type="Pfam" id="PF00535"/>
    </source>
</evidence>
<evidence type="ECO:0000313" key="5">
    <source>
        <dbReference type="EMBL" id="VAW34904.1"/>
    </source>
</evidence>
<dbReference type="SUPFAM" id="SSF53448">
    <property type="entry name" value="Nucleotide-diphospho-sugar transferases"/>
    <property type="match status" value="1"/>
</dbReference>
<gene>
    <name evidence="5" type="ORF">MNBD_GAMMA01-2172</name>
</gene>
<evidence type="ECO:0000256" key="2">
    <source>
        <dbReference type="ARBA" id="ARBA00022676"/>
    </source>
</evidence>
<comment type="similarity">
    <text evidence="1">Belongs to the glycosyltransferase 2 family.</text>
</comment>
<dbReference type="PANTHER" id="PTHR43179:SF12">
    <property type="entry name" value="GALACTOFURANOSYLTRANSFERASE GLFT2"/>
    <property type="match status" value="1"/>
</dbReference>
<evidence type="ECO:0000256" key="1">
    <source>
        <dbReference type="ARBA" id="ARBA00006739"/>
    </source>
</evidence>
<name>A0A3B0VU24_9ZZZZ</name>
<sequence length="279" mass="31546">MIDVVIPIYNAYEALQNCLSSLAQQQVQAYNIYLINDASTDKRVKPYLQDIAEKNSWHLINHAVNQGFVKTANEGLRLSDSHTILLNSDTIVSKFWLDAFLQAIQNIPQLGTATAWSNNAEICSFPKFLTQNKTPKNINIISEILYKSYKPRYPILPTAVGFCMLVTELAKGKVGYFDAVHFGHGYGEENDYSMRVVAAGLTNILCDNAYVAHIGNQSFNDLGLQPNEKTMYRLLQKHPKYGQMIQTYIDSDPLAEVRTDILSLIKQKNTELYQELISQ</sequence>
<dbReference type="Gene3D" id="3.90.550.10">
    <property type="entry name" value="Spore Coat Polysaccharide Biosynthesis Protein SpsA, Chain A"/>
    <property type="match status" value="1"/>
</dbReference>
<proteinExistence type="inferred from homology"/>
<dbReference type="PANTHER" id="PTHR43179">
    <property type="entry name" value="RHAMNOSYLTRANSFERASE WBBL"/>
    <property type="match status" value="1"/>
</dbReference>
<organism evidence="5">
    <name type="scientific">hydrothermal vent metagenome</name>
    <dbReference type="NCBI Taxonomy" id="652676"/>
    <lineage>
        <taxon>unclassified sequences</taxon>
        <taxon>metagenomes</taxon>
        <taxon>ecological metagenomes</taxon>
    </lineage>
</organism>
<protein>
    <recommendedName>
        <fullName evidence="4">Glycosyltransferase 2-like domain-containing protein</fullName>
    </recommendedName>
</protein>
<dbReference type="EMBL" id="UOEW01000089">
    <property type="protein sequence ID" value="VAW34904.1"/>
    <property type="molecule type" value="Genomic_DNA"/>
</dbReference>
<accession>A0A3B0VU24</accession>
<reference evidence="5" key="1">
    <citation type="submission" date="2018-06" db="EMBL/GenBank/DDBJ databases">
        <authorList>
            <person name="Zhirakovskaya E."/>
        </authorList>
    </citation>
    <scope>NUCLEOTIDE SEQUENCE</scope>
</reference>
<keyword evidence="2" id="KW-0328">Glycosyltransferase</keyword>
<dbReference type="InterPro" id="IPR029044">
    <property type="entry name" value="Nucleotide-diphossugar_trans"/>
</dbReference>